<keyword evidence="4 7" id="KW-0442">Lipid degradation</keyword>
<keyword evidence="9" id="KW-1185">Reference proteome</keyword>
<dbReference type="AlphaFoldDB" id="A0A2A6CJF1"/>
<dbReference type="InterPro" id="IPR007000">
    <property type="entry name" value="PLipase_B-like"/>
</dbReference>
<keyword evidence="5 7" id="KW-0443">Lipid metabolism</keyword>
<dbReference type="GO" id="GO:0004620">
    <property type="term" value="F:phospholipase activity"/>
    <property type="evidence" value="ECO:0000318"/>
    <property type="project" value="GO_Central"/>
</dbReference>
<proteinExistence type="inferred from homology"/>
<dbReference type="EnsemblMetazoa" id="PPA41818.1">
    <property type="protein sequence ID" value="PPA41818.1"/>
    <property type="gene ID" value="WBGene00280187"/>
</dbReference>
<dbReference type="GO" id="GO:0009395">
    <property type="term" value="P:phospholipid catabolic process"/>
    <property type="evidence" value="ECO:0000318"/>
    <property type="project" value="GO_Central"/>
</dbReference>
<gene>
    <name evidence="8" type="primary">WBGene00280187</name>
</gene>
<evidence type="ECO:0000256" key="7">
    <source>
        <dbReference type="RuleBase" id="RU364138"/>
    </source>
</evidence>
<evidence type="ECO:0000313" key="8">
    <source>
        <dbReference type="EnsemblMetazoa" id="PPA41818.1"/>
    </source>
</evidence>
<evidence type="ECO:0000256" key="3">
    <source>
        <dbReference type="ARBA" id="ARBA00022801"/>
    </source>
</evidence>
<reference evidence="8" key="2">
    <citation type="submission" date="2022-06" db="UniProtKB">
        <authorList>
            <consortium name="EnsemblMetazoa"/>
        </authorList>
    </citation>
    <scope>IDENTIFICATION</scope>
    <source>
        <strain evidence="8">PS312</strain>
    </source>
</reference>
<dbReference type="GO" id="GO:0005576">
    <property type="term" value="C:extracellular region"/>
    <property type="evidence" value="ECO:0000318"/>
    <property type="project" value="GO_Central"/>
</dbReference>
<comment type="function">
    <text evidence="7">Putative phospholipase.</text>
</comment>
<dbReference type="Proteomes" id="UP000005239">
    <property type="component" value="Unassembled WGS sequence"/>
</dbReference>
<accession>A0A8R1YZK5</accession>
<dbReference type="PANTHER" id="PTHR12370:SF7">
    <property type="entry name" value="PHOSPHOLIPASE B-LIKE 2-RELATED"/>
    <property type="match status" value="1"/>
</dbReference>
<dbReference type="OrthoDB" id="443524at2759"/>
<evidence type="ECO:0000256" key="4">
    <source>
        <dbReference type="ARBA" id="ARBA00022963"/>
    </source>
</evidence>
<sequence length="576" mass="66296">MLRNTTCRLFKYELEHHIVDCIMIKWAVTAALLALCVVASEEGRDEGYTYRQICLHKKRLVLLHGSECRHQVALGRWQNTVNTTGWTMLEVETKGIVEPEVQAYAAGYLEGVLSRTLINYYIHNMYEPYCRNHTQFCGRLDAFLGENQKWIESQLELVPDDDLYWGAVNRTYHQISGLIDGYEGRPIVPRIIYDLHPIYYINMNGDFYDLERKLKRADDPETPRDHCSGFVKVAPGNNDLFVSQVVMGPFQNMLRVLKLYKFDYESDLYPGHGTSFSSYPGLLYSCDDFALMTSGLAVIETTITLYDTALFHKVRPTGQLLSWVRAIVANQLARGAREWCEIFSRYNSGTYNNQWLIVDYKLFKPGQSLPPFGLFYVLEQLPGKVKYGDMTSYLEKHSYFPSYNLPYFNDIAKAGGFIEQAEKIGDWYRWGKSARARIFERDHDKVTDLSSLATLMRYNDYTNDPLSACKCTPPFTAEAAISPRGDLNIRNGTYEIPAMGHLNHGALDYKASTLIRGTNNELARRLSFRAIGGPTHTNVPVFRWSSFDFDVPHVGHPEQWKFDEIEMYWEVDVHMP</sequence>
<comment type="similarity">
    <text evidence="1 7">Belongs to the phospholipase B-like family.</text>
</comment>
<name>A0A2A6CJF1_PRIPA</name>
<evidence type="ECO:0000256" key="6">
    <source>
        <dbReference type="ARBA" id="ARBA00023180"/>
    </source>
</evidence>
<keyword evidence="6" id="KW-0325">Glycoprotein</keyword>
<protein>
    <recommendedName>
        <fullName evidence="7">Phospholipase B-like</fullName>
        <ecNumber evidence="7">3.1.1.-</ecNumber>
    </recommendedName>
</protein>
<evidence type="ECO:0000313" key="9">
    <source>
        <dbReference type="Proteomes" id="UP000005239"/>
    </source>
</evidence>
<keyword evidence="2" id="KW-0732">Signal</keyword>
<keyword evidence="3 7" id="KW-0378">Hydrolase</keyword>
<dbReference type="Gene3D" id="3.60.60.30">
    <property type="match status" value="1"/>
</dbReference>
<dbReference type="EC" id="3.1.1.-" evidence="7"/>
<organism evidence="8 9">
    <name type="scientific">Pristionchus pacificus</name>
    <name type="common">Parasitic nematode worm</name>
    <dbReference type="NCBI Taxonomy" id="54126"/>
    <lineage>
        <taxon>Eukaryota</taxon>
        <taxon>Metazoa</taxon>
        <taxon>Ecdysozoa</taxon>
        <taxon>Nematoda</taxon>
        <taxon>Chromadorea</taxon>
        <taxon>Rhabditida</taxon>
        <taxon>Rhabditina</taxon>
        <taxon>Diplogasteromorpha</taxon>
        <taxon>Diplogasteroidea</taxon>
        <taxon>Neodiplogasteridae</taxon>
        <taxon>Pristionchus</taxon>
    </lineage>
</organism>
<evidence type="ECO:0000256" key="1">
    <source>
        <dbReference type="ARBA" id="ARBA00007835"/>
    </source>
</evidence>
<dbReference type="Pfam" id="PF04916">
    <property type="entry name" value="Phospholip_B"/>
    <property type="match status" value="1"/>
</dbReference>
<accession>A0A2A6CJF1</accession>
<evidence type="ECO:0000256" key="5">
    <source>
        <dbReference type="ARBA" id="ARBA00023098"/>
    </source>
</evidence>
<evidence type="ECO:0000256" key="2">
    <source>
        <dbReference type="ARBA" id="ARBA00022729"/>
    </source>
</evidence>
<dbReference type="PANTHER" id="PTHR12370">
    <property type="entry name" value="PHOSPHOLIPASE B-RELATED"/>
    <property type="match status" value="1"/>
</dbReference>
<reference evidence="9" key="1">
    <citation type="journal article" date="2008" name="Nat. Genet.">
        <title>The Pristionchus pacificus genome provides a unique perspective on nematode lifestyle and parasitism.</title>
        <authorList>
            <person name="Dieterich C."/>
            <person name="Clifton S.W."/>
            <person name="Schuster L.N."/>
            <person name="Chinwalla A."/>
            <person name="Delehaunty K."/>
            <person name="Dinkelacker I."/>
            <person name="Fulton L."/>
            <person name="Fulton R."/>
            <person name="Godfrey J."/>
            <person name="Minx P."/>
            <person name="Mitreva M."/>
            <person name="Roeseler W."/>
            <person name="Tian H."/>
            <person name="Witte H."/>
            <person name="Yang S.P."/>
            <person name="Wilson R.K."/>
            <person name="Sommer R.J."/>
        </authorList>
    </citation>
    <scope>NUCLEOTIDE SEQUENCE [LARGE SCALE GENOMIC DNA]</scope>
    <source>
        <strain evidence="9">PS312</strain>
    </source>
</reference>